<protein>
    <recommendedName>
        <fullName evidence="3">Protein arginine methyltransferase 10</fullName>
    </recommendedName>
</protein>
<evidence type="ECO:0000313" key="2">
    <source>
        <dbReference type="Proteomes" id="UP000574390"/>
    </source>
</evidence>
<evidence type="ECO:0000313" key="1">
    <source>
        <dbReference type="EMBL" id="KAF4738190.1"/>
    </source>
</evidence>
<dbReference type="Proteomes" id="UP000574390">
    <property type="component" value="Unassembled WGS sequence"/>
</dbReference>
<proteinExistence type="predicted"/>
<reference evidence="1 2" key="1">
    <citation type="submission" date="2020-04" db="EMBL/GenBank/DDBJ databases">
        <title>Perkinsus olseni comparative genomics.</title>
        <authorList>
            <person name="Bogema D.R."/>
        </authorList>
    </citation>
    <scope>NUCLEOTIDE SEQUENCE [LARGE SCALE GENOMIC DNA]</scope>
    <source>
        <strain evidence="1">ATCC PRA-205</strain>
    </source>
</reference>
<name>A0A7J6T1D3_PEROL</name>
<dbReference type="EMBL" id="JABANM010011127">
    <property type="protein sequence ID" value="KAF4738190.1"/>
    <property type="molecule type" value="Genomic_DNA"/>
</dbReference>
<organism evidence="1 2">
    <name type="scientific">Perkinsus olseni</name>
    <name type="common">Perkinsus atlanticus</name>
    <dbReference type="NCBI Taxonomy" id="32597"/>
    <lineage>
        <taxon>Eukaryota</taxon>
        <taxon>Sar</taxon>
        <taxon>Alveolata</taxon>
        <taxon>Perkinsozoa</taxon>
        <taxon>Perkinsea</taxon>
        <taxon>Perkinsida</taxon>
        <taxon>Perkinsidae</taxon>
        <taxon>Perkinsus</taxon>
    </lineage>
</organism>
<comment type="caution">
    <text evidence="1">The sequence shown here is derived from an EMBL/GenBank/DDBJ whole genome shotgun (WGS) entry which is preliminary data.</text>
</comment>
<dbReference type="AlphaFoldDB" id="A0A7J6T1D3"/>
<evidence type="ECO:0008006" key="3">
    <source>
        <dbReference type="Google" id="ProtNLM"/>
    </source>
</evidence>
<sequence>EIVDYRVTLVFNVTKEFRADSGVHRIRIEYPTGVVHNSVQRENSGTWFGVQISSELREAILKVELHGENAVVLFVKEGAKRLQVGQHSLNVPVTLPDSQPDPPGFNFYHLTFCRPTGNCTAAPSSGVLMTFPLHGFSLGDPTLDGSGTSAAEVTADAFSSIRVLVLVISMTFIIV</sequence>
<gene>
    <name evidence="1" type="ORF">FOZ62_000487</name>
</gene>
<accession>A0A7J6T1D3</accession>
<feature type="non-terminal residue" evidence="1">
    <location>
        <position position="175"/>
    </location>
</feature>